<dbReference type="PROSITE" id="PS51186">
    <property type="entry name" value="GNAT"/>
    <property type="match status" value="1"/>
</dbReference>
<name>A0A7R9AI72_9CRUS</name>
<dbReference type="EMBL" id="CAJPEV010009412">
    <property type="protein sequence ID" value="CAG0905661.1"/>
    <property type="molecule type" value="Genomic_DNA"/>
</dbReference>
<organism evidence="2">
    <name type="scientific">Darwinula stevensoni</name>
    <dbReference type="NCBI Taxonomy" id="69355"/>
    <lineage>
        <taxon>Eukaryota</taxon>
        <taxon>Metazoa</taxon>
        <taxon>Ecdysozoa</taxon>
        <taxon>Arthropoda</taxon>
        <taxon>Crustacea</taxon>
        <taxon>Oligostraca</taxon>
        <taxon>Ostracoda</taxon>
        <taxon>Podocopa</taxon>
        <taxon>Podocopida</taxon>
        <taxon>Darwinulocopina</taxon>
        <taxon>Darwinuloidea</taxon>
        <taxon>Darwinulidae</taxon>
        <taxon>Darwinula</taxon>
    </lineage>
</organism>
<dbReference type="Pfam" id="PF00583">
    <property type="entry name" value="Acetyltransf_1"/>
    <property type="match status" value="1"/>
</dbReference>
<dbReference type="OrthoDB" id="41532at2759"/>
<proteinExistence type="predicted"/>
<dbReference type="InterPro" id="IPR000182">
    <property type="entry name" value="GNAT_dom"/>
</dbReference>
<dbReference type="GO" id="GO:0016747">
    <property type="term" value="F:acyltransferase activity, transferring groups other than amino-acyl groups"/>
    <property type="evidence" value="ECO:0007669"/>
    <property type="project" value="InterPro"/>
</dbReference>
<dbReference type="Gene3D" id="3.40.630.30">
    <property type="match status" value="1"/>
</dbReference>
<protein>
    <recommendedName>
        <fullName evidence="1">N-acetyltransferase domain-containing protein</fullName>
    </recommendedName>
</protein>
<gene>
    <name evidence="2" type="ORF">DSTB1V02_LOCUS14138</name>
</gene>
<dbReference type="CDD" id="cd04301">
    <property type="entry name" value="NAT_SF"/>
    <property type="match status" value="1"/>
</dbReference>
<evidence type="ECO:0000313" key="3">
    <source>
        <dbReference type="Proteomes" id="UP000677054"/>
    </source>
</evidence>
<accession>A0A7R9AI72</accession>
<feature type="domain" description="N-acetyltransferase" evidence="1">
    <location>
        <begin position="15"/>
        <end position="171"/>
    </location>
</feature>
<sequence>MVEQLYKNSASESPVVIRMANWESEREAVEQILLEYEQGLAIDLCFQGFAQELQNLPIIYKAPEGAMLLAWVDGQLAGCCALRPLPESDHTNAAEMKRLFVRKAFRGFGLGRMLSEATLEAAKMAAYDCVLLDTLEDMQSARSLYADLGFYEIDPYYDSPIKDAHYLKADL</sequence>
<dbReference type="PANTHER" id="PTHR43305">
    <property type="entry name" value="FAMILY N-ACETYLTRANSFERASE, PUTATIVE (AFU_ORTHOLOGUE AFUA_2G01380)-RELATED"/>
    <property type="match status" value="1"/>
</dbReference>
<dbReference type="Proteomes" id="UP000677054">
    <property type="component" value="Unassembled WGS sequence"/>
</dbReference>
<dbReference type="EMBL" id="LR908930">
    <property type="protein sequence ID" value="CAD7254392.1"/>
    <property type="molecule type" value="Genomic_DNA"/>
</dbReference>
<dbReference type="InterPro" id="IPR016181">
    <property type="entry name" value="Acyl_CoA_acyltransferase"/>
</dbReference>
<dbReference type="SUPFAM" id="SSF55729">
    <property type="entry name" value="Acyl-CoA N-acyltransferases (Nat)"/>
    <property type="match status" value="1"/>
</dbReference>
<evidence type="ECO:0000313" key="2">
    <source>
        <dbReference type="EMBL" id="CAD7254392.1"/>
    </source>
</evidence>
<keyword evidence="3" id="KW-1185">Reference proteome</keyword>
<dbReference type="InterPro" id="IPR052777">
    <property type="entry name" value="Acetyltransferase_Enz"/>
</dbReference>
<dbReference type="AlphaFoldDB" id="A0A7R9AI72"/>
<evidence type="ECO:0000259" key="1">
    <source>
        <dbReference type="PROSITE" id="PS51186"/>
    </source>
</evidence>
<reference evidence="2" key="1">
    <citation type="submission" date="2020-11" db="EMBL/GenBank/DDBJ databases">
        <authorList>
            <person name="Tran Van P."/>
        </authorList>
    </citation>
    <scope>NUCLEOTIDE SEQUENCE</scope>
</reference>
<dbReference type="PANTHER" id="PTHR43305:SF1">
    <property type="entry name" value="FAMILY N-ACETYLTRANSFERASE, PUTATIVE (AFU_ORTHOLOGUE AFUA_2G01380)-RELATED"/>
    <property type="match status" value="1"/>
</dbReference>